<keyword evidence="3" id="KW-0804">Transcription</keyword>
<evidence type="ECO:0000256" key="2">
    <source>
        <dbReference type="ARBA" id="ARBA00023125"/>
    </source>
</evidence>
<dbReference type="PROSITE" id="PS00356">
    <property type="entry name" value="HTH_LACI_1"/>
    <property type="match status" value="1"/>
</dbReference>
<keyword evidence="6" id="KW-1185">Reference proteome</keyword>
<feature type="domain" description="HTH lacI-type" evidence="4">
    <location>
        <begin position="10"/>
        <end position="64"/>
    </location>
</feature>
<dbReference type="AlphaFoldDB" id="A0A6I4NUH5"/>
<evidence type="ECO:0000256" key="3">
    <source>
        <dbReference type="ARBA" id="ARBA00023163"/>
    </source>
</evidence>
<dbReference type="PANTHER" id="PTHR30146:SF109">
    <property type="entry name" value="HTH-TYPE TRANSCRIPTIONAL REGULATOR GALS"/>
    <property type="match status" value="1"/>
</dbReference>
<sequence>MSGPSTPARPTMSDVAAAAGVSLKTVSRVVNAEGYVSTDTVAAVKAAIEQLGFRRNDAARQLRQGTAATIGLIFEDQSDPFYSTLARAVEDVALAHGSLLLIASSNGDPAHSQTIVDAFTSRGVDGLIVAPAAGTEPGLLQREAAAGRAIVFVDRPVPGVDADTVLADNVGGAAAATAHLVANGHRRIAFFGDDPGVFTATERLAGYSRALREAGLEPDDRLVRLAAPTADGLDDVIGGVLDQTDPPTALITGNNRWSIRMLRHLKAHASRAPLAFVGFDDFELADVLDPAVTVVAQAPAEMGRIAAELLFRRVGGAEEPIECIRIPPRLIVRGSGELPGPALA</sequence>
<reference evidence="5 6" key="1">
    <citation type="submission" date="2019-12" db="EMBL/GenBank/DDBJ databases">
        <authorList>
            <person name="Kim Y.S."/>
        </authorList>
    </citation>
    <scope>NUCLEOTIDE SEQUENCE [LARGE SCALE GENOMIC DNA]</scope>
    <source>
        <strain evidence="5 6">MMS17-SY077</strain>
    </source>
</reference>
<dbReference type="EMBL" id="WSTA01000015">
    <property type="protein sequence ID" value="MWB97930.1"/>
    <property type="molecule type" value="Genomic_DNA"/>
</dbReference>
<dbReference type="Gene3D" id="1.10.260.40">
    <property type="entry name" value="lambda repressor-like DNA-binding domains"/>
    <property type="match status" value="1"/>
</dbReference>
<dbReference type="CDD" id="cd06267">
    <property type="entry name" value="PBP1_LacI_sugar_binding-like"/>
    <property type="match status" value="1"/>
</dbReference>
<name>A0A6I4NUH5_9MICO</name>
<dbReference type="InterPro" id="IPR028082">
    <property type="entry name" value="Peripla_BP_I"/>
</dbReference>
<dbReference type="Pfam" id="PF00356">
    <property type="entry name" value="LacI"/>
    <property type="match status" value="1"/>
</dbReference>
<gene>
    <name evidence="5" type="ORF">GB864_05130</name>
</gene>
<dbReference type="Proteomes" id="UP000438182">
    <property type="component" value="Unassembled WGS sequence"/>
</dbReference>
<dbReference type="InterPro" id="IPR000843">
    <property type="entry name" value="HTH_LacI"/>
</dbReference>
<protein>
    <submittedName>
        <fullName evidence="5">Substrate-binding domain-containing protein</fullName>
    </submittedName>
</protein>
<evidence type="ECO:0000256" key="1">
    <source>
        <dbReference type="ARBA" id="ARBA00023015"/>
    </source>
</evidence>
<dbReference type="InterPro" id="IPR001761">
    <property type="entry name" value="Peripla_BP/Lac1_sug-bd_dom"/>
</dbReference>
<dbReference type="Gene3D" id="3.40.50.2300">
    <property type="match status" value="2"/>
</dbReference>
<dbReference type="CDD" id="cd01392">
    <property type="entry name" value="HTH_LacI"/>
    <property type="match status" value="1"/>
</dbReference>
<dbReference type="GO" id="GO:0003700">
    <property type="term" value="F:DNA-binding transcription factor activity"/>
    <property type="evidence" value="ECO:0007669"/>
    <property type="project" value="TreeGrafter"/>
</dbReference>
<dbReference type="SMART" id="SM00354">
    <property type="entry name" value="HTH_LACI"/>
    <property type="match status" value="1"/>
</dbReference>
<proteinExistence type="predicted"/>
<dbReference type="Pfam" id="PF00532">
    <property type="entry name" value="Peripla_BP_1"/>
    <property type="match status" value="1"/>
</dbReference>
<keyword evidence="1" id="KW-0805">Transcription regulation</keyword>
<accession>A0A6I4NUH5</accession>
<dbReference type="PROSITE" id="PS50932">
    <property type="entry name" value="HTH_LACI_2"/>
    <property type="match status" value="1"/>
</dbReference>
<dbReference type="GO" id="GO:0000976">
    <property type="term" value="F:transcription cis-regulatory region binding"/>
    <property type="evidence" value="ECO:0007669"/>
    <property type="project" value="TreeGrafter"/>
</dbReference>
<dbReference type="PRINTS" id="PR00036">
    <property type="entry name" value="HTHLACI"/>
</dbReference>
<evidence type="ECO:0000259" key="4">
    <source>
        <dbReference type="PROSITE" id="PS50932"/>
    </source>
</evidence>
<evidence type="ECO:0000313" key="5">
    <source>
        <dbReference type="EMBL" id="MWB97930.1"/>
    </source>
</evidence>
<dbReference type="PANTHER" id="PTHR30146">
    <property type="entry name" value="LACI-RELATED TRANSCRIPTIONAL REPRESSOR"/>
    <property type="match status" value="1"/>
</dbReference>
<keyword evidence="2" id="KW-0238">DNA-binding</keyword>
<organism evidence="5 6">
    <name type="scientific">Agromyces seonyuensis</name>
    <dbReference type="NCBI Taxonomy" id="2662446"/>
    <lineage>
        <taxon>Bacteria</taxon>
        <taxon>Bacillati</taxon>
        <taxon>Actinomycetota</taxon>
        <taxon>Actinomycetes</taxon>
        <taxon>Micrococcales</taxon>
        <taxon>Microbacteriaceae</taxon>
        <taxon>Agromyces</taxon>
    </lineage>
</organism>
<dbReference type="InterPro" id="IPR010982">
    <property type="entry name" value="Lambda_DNA-bd_dom_sf"/>
</dbReference>
<evidence type="ECO:0000313" key="6">
    <source>
        <dbReference type="Proteomes" id="UP000438182"/>
    </source>
</evidence>
<dbReference type="SUPFAM" id="SSF53822">
    <property type="entry name" value="Periplasmic binding protein-like I"/>
    <property type="match status" value="1"/>
</dbReference>
<dbReference type="SUPFAM" id="SSF47413">
    <property type="entry name" value="lambda repressor-like DNA-binding domains"/>
    <property type="match status" value="1"/>
</dbReference>
<dbReference type="RefSeq" id="WP_160423275.1">
    <property type="nucleotide sequence ID" value="NZ_WSTA01000015.1"/>
</dbReference>
<comment type="caution">
    <text evidence="5">The sequence shown here is derived from an EMBL/GenBank/DDBJ whole genome shotgun (WGS) entry which is preliminary data.</text>
</comment>